<reference evidence="1" key="1">
    <citation type="submission" date="2013-07" db="EMBL/GenBank/DDBJ databases">
        <title>Midgut Transcriptome Profiling of Anoplphora glabripennis, a Lignocellulose Degrading, Wood-Boring Cerambycid.</title>
        <authorList>
            <person name="Scully E.D."/>
            <person name="Hoover K."/>
            <person name="Carlson J.E."/>
            <person name="Tien M."/>
            <person name="Geib S.M."/>
        </authorList>
    </citation>
    <scope>NUCLEOTIDE SEQUENCE</scope>
</reference>
<sequence length="184" mass="21163">MEDCEGNFKNQSAEFFERISNELKIEIPLFIKNILIVNGLDNSVSFQNLTQDDLAELENFVRNDLAELVDETEFENYFGILYKRNPKKFKFLLGHKKILLAISEHVSNTQHNASEDCIRQQTTGIGKTAVNSKTKNAGSQNRVLNLSEHNKVVSKLITDWLKSNENIESLPREEKRKCQCQCQI</sequence>
<protein>
    <submittedName>
        <fullName evidence="1">Uncharacterized protein</fullName>
    </submittedName>
</protein>
<evidence type="ECO:0000313" key="1">
    <source>
        <dbReference type="EMBL" id="JAB63923.1"/>
    </source>
</evidence>
<accession>V5GUN7</accession>
<dbReference type="AlphaFoldDB" id="V5GUN7"/>
<organism evidence="1">
    <name type="scientific">Anoplophora glabripennis</name>
    <name type="common">Asian longhorn beetle</name>
    <name type="synonym">Anoplophora nobilis</name>
    <dbReference type="NCBI Taxonomy" id="217634"/>
    <lineage>
        <taxon>Eukaryota</taxon>
        <taxon>Metazoa</taxon>
        <taxon>Ecdysozoa</taxon>
        <taxon>Arthropoda</taxon>
        <taxon>Hexapoda</taxon>
        <taxon>Insecta</taxon>
        <taxon>Pterygota</taxon>
        <taxon>Neoptera</taxon>
        <taxon>Endopterygota</taxon>
        <taxon>Coleoptera</taxon>
        <taxon>Polyphaga</taxon>
        <taxon>Cucujiformia</taxon>
        <taxon>Chrysomeloidea</taxon>
        <taxon>Cerambycidae</taxon>
        <taxon>Lamiinae</taxon>
        <taxon>Lamiini</taxon>
        <taxon>Anoplophora</taxon>
    </lineage>
</organism>
<dbReference type="EMBL" id="GALX01004543">
    <property type="protein sequence ID" value="JAB63923.1"/>
    <property type="molecule type" value="Transcribed_RNA"/>
</dbReference>
<proteinExistence type="predicted"/>
<name>V5GUN7_ANOGL</name>